<dbReference type="Gene3D" id="3.60.21.10">
    <property type="match status" value="1"/>
</dbReference>
<protein>
    <recommendedName>
        <fullName evidence="3">Calcineurin-like phosphoesterase domain-containing protein</fullName>
    </recommendedName>
</protein>
<dbReference type="SUPFAM" id="SSF56300">
    <property type="entry name" value="Metallo-dependent phosphatases"/>
    <property type="match status" value="1"/>
</dbReference>
<comment type="caution">
    <text evidence="4">The sequence shown here is derived from an EMBL/GenBank/DDBJ whole genome shotgun (WGS) entry which is preliminary data.</text>
</comment>
<dbReference type="AlphaFoldDB" id="A0AA36FTT5"/>
<keyword evidence="2" id="KW-1133">Transmembrane helix</keyword>
<evidence type="ECO:0000313" key="4">
    <source>
        <dbReference type="EMBL" id="CAJ0566738.1"/>
    </source>
</evidence>
<feature type="domain" description="Calcineurin-like phosphoesterase" evidence="3">
    <location>
        <begin position="244"/>
        <end position="415"/>
    </location>
</feature>
<dbReference type="InterPro" id="IPR029052">
    <property type="entry name" value="Metallo-depent_PP-like"/>
</dbReference>
<proteinExistence type="predicted"/>
<reference evidence="4" key="1">
    <citation type="submission" date="2023-06" db="EMBL/GenBank/DDBJ databases">
        <authorList>
            <person name="Delattre M."/>
        </authorList>
    </citation>
    <scope>NUCLEOTIDE SEQUENCE</scope>
    <source>
        <strain evidence="4">AF72</strain>
    </source>
</reference>
<name>A0AA36FTT5_9BILA</name>
<evidence type="ECO:0000256" key="2">
    <source>
        <dbReference type="SAM" id="Phobius"/>
    </source>
</evidence>
<feature type="transmembrane region" description="Helical" evidence="2">
    <location>
        <begin position="35"/>
        <end position="52"/>
    </location>
</feature>
<feature type="transmembrane region" description="Helical" evidence="2">
    <location>
        <begin position="142"/>
        <end position="172"/>
    </location>
</feature>
<organism evidence="4 5">
    <name type="scientific">Mesorhabditis spiculigera</name>
    <dbReference type="NCBI Taxonomy" id="96644"/>
    <lineage>
        <taxon>Eukaryota</taxon>
        <taxon>Metazoa</taxon>
        <taxon>Ecdysozoa</taxon>
        <taxon>Nematoda</taxon>
        <taxon>Chromadorea</taxon>
        <taxon>Rhabditida</taxon>
        <taxon>Rhabditina</taxon>
        <taxon>Rhabditomorpha</taxon>
        <taxon>Rhabditoidea</taxon>
        <taxon>Rhabditidae</taxon>
        <taxon>Mesorhabditinae</taxon>
        <taxon>Mesorhabditis</taxon>
    </lineage>
</organism>
<dbReference type="InterPro" id="IPR051158">
    <property type="entry name" value="Metallophosphoesterase_sf"/>
</dbReference>
<evidence type="ECO:0000256" key="1">
    <source>
        <dbReference type="SAM" id="MobiDB-lite"/>
    </source>
</evidence>
<keyword evidence="5" id="KW-1185">Reference proteome</keyword>
<dbReference type="Proteomes" id="UP001177023">
    <property type="component" value="Unassembled WGS sequence"/>
</dbReference>
<dbReference type="GO" id="GO:0016787">
    <property type="term" value="F:hydrolase activity"/>
    <property type="evidence" value="ECO:0007669"/>
    <property type="project" value="InterPro"/>
</dbReference>
<accession>A0AA36FTT5</accession>
<dbReference type="Pfam" id="PF00149">
    <property type="entry name" value="Metallophos"/>
    <property type="match status" value="1"/>
</dbReference>
<feature type="region of interest" description="Disordered" evidence="1">
    <location>
        <begin position="1"/>
        <end position="29"/>
    </location>
</feature>
<dbReference type="EMBL" id="CATQJA010001311">
    <property type="protein sequence ID" value="CAJ0566738.1"/>
    <property type="molecule type" value="Genomic_DNA"/>
</dbReference>
<evidence type="ECO:0000313" key="5">
    <source>
        <dbReference type="Proteomes" id="UP001177023"/>
    </source>
</evidence>
<dbReference type="InterPro" id="IPR004843">
    <property type="entry name" value="Calcineurin-like_PHP"/>
</dbReference>
<feature type="non-terminal residue" evidence="4">
    <location>
        <position position="1"/>
    </location>
</feature>
<gene>
    <name evidence="4" type="ORF">MSPICULIGERA_LOCUS5327</name>
</gene>
<dbReference type="CDD" id="cd07385">
    <property type="entry name" value="MPP_YkuE_C"/>
    <property type="match status" value="1"/>
</dbReference>
<feature type="compositionally biased region" description="Basic and acidic residues" evidence="1">
    <location>
        <begin position="8"/>
        <end position="21"/>
    </location>
</feature>
<feature type="transmembrane region" description="Helical" evidence="2">
    <location>
        <begin position="116"/>
        <end position="136"/>
    </location>
</feature>
<keyword evidence="2" id="KW-0472">Membrane</keyword>
<sequence length="475" mass="53694">MAESLVEEDGRRLPSQRDEKPPQGGKKMGMPSSGLSLFLGLLGLYAVVSWFSKTWAEAVTGYERGNRYRMVAIVKLEITMGVLNIFVYKQLMQWFTVDDMKHYGKCASTRRTRERISCALLLFIFLAHAVYAMYYAPPWMQWLFFDLTTIACGVWTNVLAFVCGFFLVNVFIGPLNKIQPFNWLFAQIARVSYLKGLMYDRREQIKFTLWFSCLLSLLMWYGCDKIVVKERQFHIPNYTGEKPLKFAVISDIHAGASVYRDQVERVVDAVLPLTVDAVLIVGDMVDGEASELTDRVSPIFALAQRFPTFFVTGNHDYYYGNVQEWIDLYEKHGIRVLTNNATNFHGICLAGASDIASHKAGIRSQEMNISLALSHCPPVGEASRVLLAHNPASVREITREDMPTIDLMISGHTHAGQFYVVIPAVYWMLPYFYGVYDLPAPSTHGKLMVTAGSLYQGPPMKMLGMSEVWVVTLNG</sequence>
<keyword evidence="2" id="KW-0812">Transmembrane</keyword>
<dbReference type="PANTHER" id="PTHR31302:SF30">
    <property type="entry name" value="CALCINEURIN-LIKE PHOSPHOESTERASE DOMAIN-CONTAINING PROTEIN"/>
    <property type="match status" value="1"/>
</dbReference>
<evidence type="ECO:0000259" key="3">
    <source>
        <dbReference type="Pfam" id="PF00149"/>
    </source>
</evidence>
<dbReference type="PANTHER" id="PTHR31302">
    <property type="entry name" value="TRANSMEMBRANE PROTEIN WITH METALLOPHOSPHOESTERASE DOMAIN-RELATED"/>
    <property type="match status" value="1"/>
</dbReference>